<dbReference type="Pfam" id="PF13432">
    <property type="entry name" value="TPR_16"/>
    <property type="match status" value="4"/>
</dbReference>
<feature type="repeat" description="TPR" evidence="1">
    <location>
        <begin position="1206"/>
        <end position="1239"/>
    </location>
</feature>
<proteinExistence type="predicted"/>
<dbReference type="PANTHER" id="PTHR44366">
    <property type="entry name" value="UDP-N-ACETYLGLUCOSAMINE--PEPTIDE N-ACETYLGLUCOSAMINYLTRANSFERASE 110 KDA SUBUNIT"/>
    <property type="match status" value="1"/>
</dbReference>
<keyword evidence="3" id="KW-1185">Reference proteome</keyword>
<feature type="repeat" description="TPR" evidence="1">
    <location>
        <begin position="785"/>
        <end position="818"/>
    </location>
</feature>
<dbReference type="InterPro" id="IPR019734">
    <property type="entry name" value="TPR_rpt"/>
</dbReference>
<dbReference type="SUPFAM" id="SSF53756">
    <property type="entry name" value="UDP-Glycosyltransferase/glycogen phosphorylase"/>
    <property type="match status" value="3"/>
</dbReference>
<name>A0ABX2TE89_9PROT</name>
<comment type="caution">
    <text evidence="2">The sequence shown here is derived from an EMBL/GenBank/DDBJ whole genome shotgun (WGS) entry which is preliminary data.</text>
</comment>
<dbReference type="InterPro" id="IPR011990">
    <property type="entry name" value="TPR-like_helical_dom_sf"/>
</dbReference>
<dbReference type="SMART" id="SM00028">
    <property type="entry name" value="TPR"/>
    <property type="match status" value="19"/>
</dbReference>
<sequence length="1686" mass="182145">MTAAPAGDAGASRSAGEGLVDDAVRLHRDGRVADALDHLVALLRRRPDQLAAWRLLARILCAMRHHQAEACLHRTLALAPADAEALGDLGLVHDRRDQLDAAAALYCRTLRLDAADAQAWSNLGGLWLAWKRPAEAITHQRRAVALAPAHPNAHGNIGSAFAEIDRIPEAIAAHRRALHAAPGMAVLRASLSNELLILGDVGSATVQARRALATDPACAEALVSLAHALQRSGHPAAAEAGHRRALTLSPGLAEAHLNLGRLLLMRGCLAAGWEENGWRFAAKGYVRRALPAPAWEGGDPAGRALLVWREQGIGDELLYASCLPDLLGRAGRVILECDRRLVPLFARSFPNAEVRAESVDEGGRETMRPGTVDAHAALGDLPCRFRPSLSRFPPRSRWLRPDPETVAVWEARLRALGPGLRVGLCWRSQLMTTERRDAYTTMADWEPLFALPGIHLVVLQYDDCAAEVAEAGRRFGVTLHRWPDLDLHDDFEGTAALMSGLDLVITPATSIGELAGALGVPVWRLGAMDWTWLGTGVRPWYPTMRLFAPRAGEALADLPRRIAMELRHLLAEARHGAAPAPNASQTVELAVARYRAGDREEAERLCRTALDLDPADARGLHLLGILLRRRGEEGEAARQLARAVAADPANSAAWAALGAARTALSRPAADTIARALRLDPASAALHAQRAALLAARGRVAESVPHRRAAVLLDPAAADALGNLGNALLELERFAEAAATIRRALACDDRLAALWTALGNAEEGAGRLAEAEDCHRRALALDRRLVQAWSNLAQTLDRLGHPQEAAQAYDEAVAIDPRFAQARYNLSLLLLRHGDLRRGWTEHDWRFGTPQFQGQARRPAARPWRGENIAGARLLVWREQGVGDEILLASCYPDLIGRARQVIIECDRRLTSLFQRSFPAATVRAETADPRDADLHVPAGSLPRYLRADLARFPDRSSWLVPHPLRVQAWRERLAAMGAGLRVGIAWRSQVMTARRRDSYVPLDHWGPVFAVPGIVVVNLQYGPVDDELRDAEARFGVAVHRWPDLDLKNDFEGVAALIANLDLVISPALSVSELAGALGVPVWRVGGRDWTWLGTTVRPWFPGMRQFAPGSGESLADLPRRIADELRRLRPPAVSETPATLLEEAVRHHRSGRATEAASFYARVLEQDPGNPVALHLSGLLAHENGDDAAALPRVTDALRRSPGYAAAQVTHGSVLAALDRPGDAAASFRRALALQPANAAALTNLGNALDALGRSADAERAHRRSLLIDVAAAAVHDNLGVVLLRLGRAAEAEASHRQALVIAPWLATARLNLGMALRRQGRREEARAALRTTLALAPAMADATANFGLVLRETGDIGGAARWTARALALDSGLAAARFNGGVLDLAAGRLRSGWDGYDHRFRARALSGAARRIDRPAWTGDDPAGRRILVWGEQGVGDEILFSSCLPDLIARAGRVILDFDPRLAPLLRRSFPTAIVGVGQDCDAHIAAGSLPGRFRPFLAAFPREGGWLVPDPVAVRLWRERLDALGAGLKVGICWRSGLLTGDRLHEYTSLRDWAPVFAVPGLVLVNAQYDDARAEIAEVERAYGASIHQWPGLDQRNDLDGTAAFLRALDLVIAPAVSVGELAAAVGTPTWRFGVTGDWTALGTAVRPWYPAMRLFHPGPGETLAAVLARIAVTLRSLARG</sequence>
<evidence type="ECO:0000313" key="2">
    <source>
        <dbReference type="EMBL" id="NYZ22464.1"/>
    </source>
</evidence>
<dbReference type="EMBL" id="JABFDB010000019">
    <property type="protein sequence ID" value="NYZ22464.1"/>
    <property type="molecule type" value="Genomic_DNA"/>
</dbReference>
<gene>
    <name evidence="2" type="ORF">HND93_22375</name>
</gene>
<feature type="repeat" description="TPR" evidence="1">
    <location>
        <begin position="1308"/>
        <end position="1341"/>
    </location>
</feature>
<dbReference type="PANTHER" id="PTHR44366:SF1">
    <property type="entry name" value="UDP-N-ACETYLGLUCOSAMINE--PEPTIDE N-ACETYLGLUCOSAMINYLTRANSFERASE 110 KDA SUBUNIT"/>
    <property type="match status" value="1"/>
</dbReference>
<dbReference type="Pfam" id="PF13424">
    <property type="entry name" value="TPR_12"/>
    <property type="match status" value="2"/>
</dbReference>
<evidence type="ECO:0000313" key="3">
    <source>
        <dbReference type="Proteomes" id="UP000584642"/>
    </source>
</evidence>
<feature type="repeat" description="TPR" evidence="1">
    <location>
        <begin position="583"/>
        <end position="616"/>
    </location>
</feature>
<feature type="repeat" description="TPR" evidence="1">
    <location>
        <begin position="617"/>
        <end position="650"/>
    </location>
</feature>
<evidence type="ECO:0000256" key="1">
    <source>
        <dbReference type="PROSITE-ProRule" id="PRU00339"/>
    </source>
</evidence>
<dbReference type="Proteomes" id="UP000584642">
    <property type="component" value="Unassembled WGS sequence"/>
</dbReference>
<accession>A0ABX2TE89</accession>
<dbReference type="RefSeq" id="WP_180284242.1">
    <property type="nucleotide sequence ID" value="NZ_JABFDB010000019.1"/>
</dbReference>
<dbReference type="SUPFAM" id="SSF48452">
    <property type="entry name" value="TPR-like"/>
    <property type="match status" value="3"/>
</dbReference>
<reference evidence="2 3" key="1">
    <citation type="submission" date="2020-05" db="EMBL/GenBank/DDBJ databases">
        <title>Azospirillum oleiclasticum sp. nov, a nitrogen-fixing and heavy crude oil-emulsifying bacterium isolated from the crude oil of Yumen Oilfield.</title>
        <authorList>
            <person name="Wu D."/>
            <person name="Cai M."/>
            <person name="Zhang X."/>
        </authorList>
    </citation>
    <scope>NUCLEOTIDE SEQUENCE [LARGE SCALE GENOMIC DNA]</scope>
    <source>
        <strain evidence="2 3">ROY-1-1-2</strain>
    </source>
</reference>
<dbReference type="Gene3D" id="1.25.40.10">
    <property type="entry name" value="Tetratricopeptide repeat domain"/>
    <property type="match status" value="6"/>
</dbReference>
<organism evidence="2 3">
    <name type="scientific">Azospirillum oleiclasticum</name>
    <dbReference type="NCBI Taxonomy" id="2735135"/>
    <lineage>
        <taxon>Bacteria</taxon>
        <taxon>Pseudomonadati</taxon>
        <taxon>Pseudomonadota</taxon>
        <taxon>Alphaproteobacteria</taxon>
        <taxon>Rhodospirillales</taxon>
        <taxon>Azospirillaceae</taxon>
        <taxon>Azospirillum</taxon>
    </lineage>
</organism>
<feature type="repeat" description="TPR" evidence="1">
    <location>
        <begin position="117"/>
        <end position="150"/>
    </location>
</feature>
<dbReference type="InterPro" id="IPR037919">
    <property type="entry name" value="OGT"/>
</dbReference>
<keyword evidence="1" id="KW-0802">TPR repeat</keyword>
<dbReference type="PROSITE" id="PS50005">
    <property type="entry name" value="TPR"/>
    <property type="match status" value="7"/>
</dbReference>
<feature type="repeat" description="TPR" evidence="1">
    <location>
        <begin position="83"/>
        <end position="116"/>
    </location>
</feature>
<protein>
    <submittedName>
        <fullName evidence="2">Tetratricopeptide repeat protein</fullName>
    </submittedName>
</protein>